<dbReference type="AlphaFoldDB" id="A0A3N9X3K0"/>
<keyword evidence="1" id="KW-0812">Transmembrane</keyword>
<organism evidence="2 3">
    <name type="scientific">Micromonospora arida</name>
    <dbReference type="NCBI Taxonomy" id="2203715"/>
    <lineage>
        <taxon>Bacteria</taxon>
        <taxon>Bacillati</taxon>
        <taxon>Actinomycetota</taxon>
        <taxon>Actinomycetes</taxon>
        <taxon>Micromonosporales</taxon>
        <taxon>Micromonosporaceae</taxon>
        <taxon>Micromonospora</taxon>
    </lineage>
</organism>
<dbReference type="Proteomes" id="UP000266889">
    <property type="component" value="Unassembled WGS sequence"/>
</dbReference>
<protein>
    <submittedName>
        <fullName evidence="2">Uncharacterized protein</fullName>
    </submittedName>
</protein>
<reference evidence="2 3" key="1">
    <citation type="submission" date="2018-05" db="EMBL/GenBank/DDBJ databases">
        <title>Micromonospora from Atacama Desert.</title>
        <authorList>
            <person name="Carro L."/>
            <person name="Goodfellow M."/>
            <person name="Klenk H.-P."/>
        </authorList>
    </citation>
    <scope>NUCLEOTIDE SEQUENCE [LARGE SCALE GENOMIC DNA]</scope>
    <source>
        <strain evidence="2 3">LB32</strain>
    </source>
</reference>
<keyword evidence="1" id="KW-1133">Transmembrane helix</keyword>
<evidence type="ECO:0000313" key="3">
    <source>
        <dbReference type="Proteomes" id="UP000266889"/>
    </source>
</evidence>
<comment type="caution">
    <text evidence="2">The sequence shown here is derived from an EMBL/GenBank/DDBJ whole genome shotgun (WGS) entry which is preliminary data.</text>
</comment>
<name>A0A3N9X3K0_9ACTN</name>
<dbReference type="EMBL" id="QGSY01000217">
    <property type="protein sequence ID" value="RQX07611.1"/>
    <property type="molecule type" value="Genomic_DNA"/>
</dbReference>
<gene>
    <name evidence="2" type="ORF">DLJ58_21000</name>
</gene>
<keyword evidence="1" id="KW-0472">Membrane</keyword>
<keyword evidence="3" id="KW-1185">Reference proteome</keyword>
<feature type="transmembrane region" description="Helical" evidence="1">
    <location>
        <begin position="20"/>
        <end position="43"/>
    </location>
</feature>
<evidence type="ECO:0000256" key="1">
    <source>
        <dbReference type="SAM" id="Phobius"/>
    </source>
</evidence>
<proteinExistence type="predicted"/>
<sequence length="70" mass="7852">MLDPLRHLRAPPSTEAERPIGEVTLLAVTAVWLVLLGFGALVLRRELELLTDRVDSTDYKIRVYDGHPEG</sequence>
<evidence type="ECO:0000313" key="2">
    <source>
        <dbReference type="EMBL" id="RQX07611.1"/>
    </source>
</evidence>
<accession>A0A3N9X3K0</accession>